<keyword evidence="1" id="KW-0472">Membrane</keyword>
<reference evidence="2 3" key="1">
    <citation type="submission" date="2018-04" db="EMBL/GenBank/DDBJ databases">
        <title>Whole genome sequencing of Morganella morganii AR_0133.</title>
        <authorList>
            <person name="Conlan S."/>
            <person name="Thomas P.J."/>
            <person name="Mullikin J."/>
            <person name="Frank K.M."/>
            <person name="Segre J.A."/>
        </authorList>
    </citation>
    <scope>NUCLEOTIDE SEQUENCE [LARGE SCALE GENOMIC DNA]</scope>
    <source>
        <strain evidence="2 3">AR_0133</strain>
    </source>
</reference>
<dbReference type="AlphaFoldDB" id="A0AAU8ZKX0"/>
<protein>
    <submittedName>
        <fullName evidence="2">Uncharacterized protein</fullName>
    </submittedName>
</protein>
<keyword evidence="1" id="KW-1133">Transmembrane helix</keyword>
<name>A0AAU8ZKX0_MORMO</name>
<proteinExistence type="predicted"/>
<evidence type="ECO:0000313" key="2">
    <source>
        <dbReference type="EMBL" id="AWC93684.1"/>
    </source>
</evidence>
<evidence type="ECO:0000313" key="3">
    <source>
        <dbReference type="Proteomes" id="UP000244682"/>
    </source>
</evidence>
<keyword evidence="1" id="KW-0812">Transmembrane</keyword>
<sequence>MGDSSGKEITLPSGKYHINNIDIIESGDALIPLSLPVPDSSLQYIEAELHEDHYCVSCITHNNEIITTEVGYNALFSYQGIPFFAVKEQQDTWHESILSVTQKTGTHRSRFSGHTRFYAVLIVSVLLTAGLILLKNQSGTDTQSHTISYENIIRSYINNNEYIIKDNNILVFSPTRSGIAGLKKELPDYTIFEVNKTDAKIDKNDIIIMPDFNKRKEIVYIYQENKIITTKTLNLPDELRDDITIRALSFSDIVKLINDRFDQHSIRYSVKKSGNTIWIHADKRKDKETETIIKDINTTIFSAPGNTLVQYREIRHSEPRPGVYGTDNYTLLSDSHIHFNFSDK</sequence>
<dbReference type="Proteomes" id="UP000244682">
    <property type="component" value="Chromosome"/>
</dbReference>
<feature type="transmembrane region" description="Helical" evidence="1">
    <location>
        <begin position="117"/>
        <end position="134"/>
    </location>
</feature>
<accession>A0AAU8ZKX0</accession>
<organism evidence="2 3">
    <name type="scientific">Morganella morganii</name>
    <name type="common">Proteus morganii</name>
    <dbReference type="NCBI Taxonomy" id="582"/>
    <lineage>
        <taxon>Bacteria</taxon>
        <taxon>Pseudomonadati</taxon>
        <taxon>Pseudomonadota</taxon>
        <taxon>Gammaproteobacteria</taxon>
        <taxon>Enterobacterales</taxon>
        <taxon>Morganellaceae</taxon>
        <taxon>Morganella</taxon>
    </lineage>
</organism>
<gene>
    <name evidence="2" type="ORF">AM380_08610</name>
</gene>
<evidence type="ECO:0000256" key="1">
    <source>
        <dbReference type="SAM" id="Phobius"/>
    </source>
</evidence>
<dbReference type="EMBL" id="CP028956">
    <property type="protein sequence ID" value="AWC93684.1"/>
    <property type="molecule type" value="Genomic_DNA"/>
</dbReference>